<dbReference type="Pfam" id="PF08407">
    <property type="entry name" value="Chitin_synth_1N"/>
    <property type="match status" value="1"/>
</dbReference>
<feature type="transmembrane region" description="Helical" evidence="10">
    <location>
        <begin position="489"/>
        <end position="508"/>
    </location>
</feature>
<comment type="catalytic activity">
    <reaction evidence="10">
        <text>[(1-&gt;4)-N-acetyl-beta-D-glucosaminyl](n) + UDP-N-acetyl-alpha-D-glucosamine = [(1-&gt;4)-N-acetyl-beta-D-glucosaminyl](n+1) + UDP + H(+)</text>
        <dbReference type="Rhea" id="RHEA:16637"/>
        <dbReference type="Rhea" id="RHEA-COMP:9593"/>
        <dbReference type="Rhea" id="RHEA-COMP:9595"/>
        <dbReference type="ChEBI" id="CHEBI:15378"/>
        <dbReference type="ChEBI" id="CHEBI:17029"/>
        <dbReference type="ChEBI" id="CHEBI:57705"/>
        <dbReference type="ChEBI" id="CHEBI:58223"/>
        <dbReference type="EC" id="2.4.1.16"/>
    </reaction>
</comment>
<dbReference type="SUPFAM" id="SSF53448">
    <property type="entry name" value="Nucleotide-diphospho-sugar transferases"/>
    <property type="match status" value="1"/>
</dbReference>
<reference evidence="13 14" key="1">
    <citation type="journal article" date="2018" name="Mol. Biol. Evol.">
        <title>Broad Genomic Sampling Reveals a Smut Pathogenic Ancestry of the Fungal Clade Ustilaginomycotina.</title>
        <authorList>
            <person name="Kijpornyongpan T."/>
            <person name="Mondo S.J."/>
            <person name="Barry K."/>
            <person name="Sandor L."/>
            <person name="Lee J."/>
            <person name="Lipzen A."/>
            <person name="Pangilinan J."/>
            <person name="LaButti K."/>
            <person name="Hainaut M."/>
            <person name="Henrissat B."/>
            <person name="Grigoriev I.V."/>
            <person name="Spatafora J.W."/>
            <person name="Aime M.C."/>
        </authorList>
    </citation>
    <scope>NUCLEOTIDE SEQUENCE [LARGE SCALE GENOMIC DNA]</scope>
    <source>
        <strain evidence="13 14">MCA 3882</strain>
    </source>
</reference>
<feature type="transmembrane region" description="Helical" evidence="10">
    <location>
        <begin position="646"/>
        <end position="663"/>
    </location>
</feature>
<keyword evidence="5 10" id="KW-1133">Transmembrane helix</keyword>
<keyword evidence="4 10" id="KW-0812">Transmembrane</keyword>
<evidence type="ECO:0000256" key="1">
    <source>
        <dbReference type="ARBA" id="ARBA00004439"/>
    </source>
</evidence>
<evidence type="ECO:0000256" key="4">
    <source>
        <dbReference type="ARBA" id="ARBA00022692"/>
    </source>
</evidence>
<dbReference type="STRING" id="1280837.A0A316V7U6"/>
<keyword evidence="8" id="KW-0968">Cytoplasmic vesicle</keyword>
<dbReference type="RefSeq" id="XP_025353400.1">
    <property type="nucleotide sequence ID" value="XM_025496733.1"/>
</dbReference>
<name>A0A316V7U6_9BASI</name>
<keyword evidence="6 10" id="KW-0472">Membrane</keyword>
<dbReference type="PANTHER" id="PTHR22914:SF44">
    <property type="entry name" value="CHITIN SYNTHASE 2"/>
    <property type="match status" value="1"/>
</dbReference>
<feature type="domain" description="Chitin synthase N-terminal" evidence="12">
    <location>
        <begin position="77"/>
        <end position="140"/>
    </location>
</feature>
<keyword evidence="10 13" id="KW-0808">Transferase</keyword>
<dbReference type="Pfam" id="PF01644">
    <property type="entry name" value="Chitin_synth_1"/>
    <property type="match status" value="1"/>
</dbReference>
<evidence type="ECO:0000256" key="10">
    <source>
        <dbReference type="RuleBase" id="RU366040"/>
    </source>
</evidence>
<protein>
    <recommendedName>
        <fullName evidence="2 10">Chitin synthase</fullName>
        <ecNumber evidence="2 10">2.4.1.16</ecNumber>
    </recommendedName>
</protein>
<feature type="transmembrane region" description="Helical" evidence="10">
    <location>
        <begin position="614"/>
        <end position="634"/>
    </location>
</feature>
<feature type="transmembrane region" description="Helical" evidence="10">
    <location>
        <begin position="589"/>
        <end position="607"/>
    </location>
</feature>
<dbReference type="CDD" id="cd04190">
    <property type="entry name" value="Chitin_synth_C"/>
    <property type="match status" value="1"/>
</dbReference>
<keyword evidence="3 10" id="KW-0328">Glycosyltransferase</keyword>
<dbReference type="EC" id="2.4.1.16" evidence="2 10"/>
<evidence type="ECO:0000256" key="5">
    <source>
        <dbReference type="ARBA" id="ARBA00022989"/>
    </source>
</evidence>
<proteinExistence type="inferred from homology"/>
<evidence type="ECO:0000256" key="3">
    <source>
        <dbReference type="ARBA" id="ARBA00022676"/>
    </source>
</evidence>
<evidence type="ECO:0000256" key="7">
    <source>
        <dbReference type="ARBA" id="ARBA00023316"/>
    </source>
</evidence>
<feature type="region of interest" description="Disordered" evidence="11">
    <location>
        <begin position="673"/>
        <end position="696"/>
    </location>
</feature>
<gene>
    <name evidence="13" type="ORF">FA14DRAFT_126059</name>
</gene>
<sequence length="814" mass="91476">MDNYNNSSSYNYTNNGFPSPYSGDGFNQKPEGDFVGGWVGIAAPGTMIANPLQRAAYMPNHDSGGYENARQRLLRRRTVKKIALTNGNLVLDIPVPRSICKAAQGEEFRTMRYSAATCDPNDWTADRFTLRPFLMKREIELAICMTCYNEDEALLYRTLGSVIRNIAYLQTRTRSKVWGANSWKKVVVFIVGDGRKKANERMLKMLSCYGIFQEGAMKDHVLDKEVTGHIFELTTQVIVDPQGGIKVSDCPIQLVFCLKEKNQKKINSHRWFFNAFCQQLQPNVTILLDVGTMPTDRSLYHLWKAFDKNKKVAGACGEIAVDVGSLGWRLYNPLVAAQNFEYKMSNILDKPLESVFGFIGVLPGAFSAYRWQALKGRPLEAYFKGEQLHNGQLEGGSFINNLYLAEDRILCFELVVKSREPWILKYVKSAKATTDVPDGVAELIAQRRRWLNGSLFASMFALIHFARIWTSGQSFLRKCALQLQVIYNLVQLAFTWTSLANWYLASYFLMQSATSDPNHDPFAGQGKAVLDIVLNVYIALVVVVVVASLGSRPQGFRAMYLGCIILFAGLFALVLYCVGWTLYVQLNQVGLFDSSGWTTSHIIHLLVSSSNIRSIVISVVATYVLYVLSSLWMLDPWHMLTSFVQYMFLTPFFITVLSIYSLANLHDVSWGTKGSDAASSDLGSASGGKDKTKEGKQVVEVKVPTSSADADELWQHAQADLAQKIVEQKQHRSKSVKQTDNQQNFRTQFLLFWLGSNAALIIVFTSNFWLQFTKDDLHLSTNPYLAVLFWSTAALAAVRALGSLMYLVFRIFGH</sequence>
<evidence type="ECO:0000313" key="13">
    <source>
        <dbReference type="EMBL" id="PWN33098.1"/>
    </source>
</evidence>
<dbReference type="InterPro" id="IPR013616">
    <property type="entry name" value="Chitin_synth_N"/>
</dbReference>
<comment type="subcellular location">
    <subcellularLocation>
        <location evidence="10">Cell membrane</location>
        <topology evidence="10">Multi-pass membrane protein</topology>
    </subcellularLocation>
    <subcellularLocation>
        <location evidence="1">Cytoplasmic vesicle membrane</location>
        <topology evidence="1">Multi-pass membrane protein</topology>
    </subcellularLocation>
</comment>
<dbReference type="PANTHER" id="PTHR22914">
    <property type="entry name" value="CHITIN SYNTHASE"/>
    <property type="match status" value="1"/>
</dbReference>
<feature type="transmembrane region" description="Helical" evidence="10">
    <location>
        <begin position="750"/>
        <end position="772"/>
    </location>
</feature>
<dbReference type="GO" id="GO:0004100">
    <property type="term" value="F:chitin synthase activity"/>
    <property type="evidence" value="ECO:0007669"/>
    <property type="project" value="UniProtKB-UniRule"/>
</dbReference>
<dbReference type="InterPro" id="IPR029044">
    <property type="entry name" value="Nucleotide-diphossugar_trans"/>
</dbReference>
<feature type="transmembrane region" description="Helical" evidence="10">
    <location>
        <begin position="528"/>
        <end position="547"/>
    </location>
</feature>
<evidence type="ECO:0000313" key="14">
    <source>
        <dbReference type="Proteomes" id="UP000245771"/>
    </source>
</evidence>
<keyword evidence="14" id="KW-1185">Reference proteome</keyword>
<dbReference type="Proteomes" id="UP000245771">
    <property type="component" value="Unassembled WGS sequence"/>
</dbReference>
<evidence type="ECO:0000259" key="12">
    <source>
        <dbReference type="Pfam" id="PF08407"/>
    </source>
</evidence>
<comment type="similarity">
    <text evidence="10">Belongs to the chitin synthase family.</text>
</comment>
<feature type="compositionally biased region" description="Low complexity" evidence="11">
    <location>
        <begin position="673"/>
        <end position="684"/>
    </location>
</feature>
<dbReference type="GO" id="GO:0030659">
    <property type="term" value="C:cytoplasmic vesicle membrane"/>
    <property type="evidence" value="ECO:0007669"/>
    <property type="project" value="UniProtKB-SubCell"/>
</dbReference>
<dbReference type="GO" id="GO:0071555">
    <property type="term" value="P:cell wall organization"/>
    <property type="evidence" value="ECO:0007669"/>
    <property type="project" value="UniProtKB-KW"/>
</dbReference>
<feature type="transmembrane region" description="Helical" evidence="10">
    <location>
        <begin position="450"/>
        <end position="469"/>
    </location>
</feature>
<evidence type="ECO:0000256" key="8">
    <source>
        <dbReference type="ARBA" id="ARBA00023329"/>
    </source>
</evidence>
<feature type="transmembrane region" description="Helical" evidence="10">
    <location>
        <begin position="784"/>
        <end position="809"/>
    </location>
</feature>
<keyword evidence="7 10" id="KW-0961">Cell wall biogenesis/degradation</keyword>
<dbReference type="InParanoid" id="A0A316V7U6"/>
<dbReference type="OrthoDB" id="26569at2759"/>
<accession>A0A316V7U6</accession>
<dbReference type="GO" id="GO:0030428">
    <property type="term" value="C:cell septum"/>
    <property type="evidence" value="ECO:0007669"/>
    <property type="project" value="TreeGrafter"/>
</dbReference>
<dbReference type="EMBL" id="KZ819605">
    <property type="protein sequence ID" value="PWN33098.1"/>
    <property type="molecule type" value="Genomic_DNA"/>
</dbReference>
<keyword evidence="10" id="KW-1003">Cell membrane</keyword>
<organism evidence="13 14">
    <name type="scientific">Meira miltonrushii</name>
    <dbReference type="NCBI Taxonomy" id="1280837"/>
    <lineage>
        <taxon>Eukaryota</taxon>
        <taxon>Fungi</taxon>
        <taxon>Dikarya</taxon>
        <taxon>Basidiomycota</taxon>
        <taxon>Ustilaginomycotina</taxon>
        <taxon>Exobasidiomycetes</taxon>
        <taxon>Exobasidiales</taxon>
        <taxon>Brachybasidiaceae</taxon>
        <taxon>Meira</taxon>
    </lineage>
</organism>
<dbReference type="InterPro" id="IPR004835">
    <property type="entry name" value="Chitin_synth"/>
</dbReference>
<comment type="function">
    <text evidence="9 10">Polymerizes chitin, a structural polymer of the cell wall and septum, by transferring the sugar moiety of UDP-GlcNAc to the non-reducing end of the growing chitin polymer.</text>
</comment>
<dbReference type="AlphaFoldDB" id="A0A316V7U6"/>
<evidence type="ECO:0000256" key="6">
    <source>
        <dbReference type="ARBA" id="ARBA00023136"/>
    </source>
</evidence>
<evidence type="ECO:0000256" key="9">
    <source>
        <dbReference type="ARBA" id="ARBA00024009"/>
    </source>
</evidence>
<feature type="transmembrane region" description="Helical" evidence="10">
    <location>
        <begin position="559"/>
        <end position="583"/>
    </location>
</feature>
<evidence type="ECO:0000256" key="11">
    <source>
        <dbReference type="SAM" id="MobiDB-lite"/>
    </source>
</evidence>
<dbReference type="GO" id="GO:0005886">
    <property type="term" value="C:plasma membrane"/>
    <property type="evidence" value="ECO:0007669"/>
    <property type="project" value="UniProtKB-SubCell"/>
</dbReference>
<dbReference type="GeneID" id="37018514"/>
<dbReference type="GO" id="GO:0006031">
    <property type="term" value="P:chitin biosynthetic process"/>
    <property type="evidence" value="ECO:0007669"/>
    <property type="project" value="UniProtKB-UniRule"/>
</dbReference>
<evidence type="ECO:0000256" key="2">
    <source>
        <dbReference type="ARBA" id="ARBA00012543"/>
    </source>
</evidence>